<dbReference type="AlphaFoldDB" id="A0A4Z2HGN2"/>
<evidence type="ECO:0000313" key="3">
    <source>
        <dbReference type="Proteomes" id="UP000314294"/>
    </source>
</evidence>
<feature type="region of interest" description="Disordered" evidence="1">
    <location>
        <begin position="64"/>
        <end position="85"/>
    </location>
</feature>
<gene>
    <name evidence="2" type="ORF">EYF80_025621</name>
</gene>
<evidence type="ECO:0000256" key="1">
    <source>
        <dbReference type="SAM" id="MobiDB-lite"/>
    </source>
</evidence>
<dbReference type="Proteomes" id="UP000314294">
    <property type="component" value="Unassembled WGS sequence"/>
</dbReference>
<proteinExistence type="predicted"/>
<feature type="region of interest" description="Disordered" evidence="1">
    <location>
        <begin position="1"/>
        <end position="35"/>
    </location>
</feature>
<keyword evidence="3" id="KW-1185">Reference proteome</keyword>
<dbReference type="EMBL" id="SRLO01000258">
    <property type="protein sequence ID" value="TNN64123.1"/>
    <property type="molecule type" value="Genomic_DNA"/>
</dbReference>
<comment type="caution">
    <text evidence="2">The sequence shown here is derived from an EMBL/GenBank/DDBJ whole genome shotgun (WGS) entry which is preliminary data.</text>
</comment>
<feature type="compositionally biased region" description="Basic residues" evidence="1">
    <location>
        <begin position="1"/>
        <end position="12"/>
    </location>
</feature>
<accession>A0A4Z2HGN2</accession>
<reference evidence="2 3" key="1">
    <citation type="submission" date="2019-03" db="EMBL/GenBank/DDBJ databases">
        <title>First draft genome of Liparis tanakae, snailfish: a comprehensive survey of snailfish specific genes.</title>
        <authorList>
            <person name="Kim W."/>
            <person name="Song I."/>
            <person name="Jeong J.-H."/>
            <person name="Kim D."/>
            <person name="Kim S."/>
            <person name="Ryu S."/>
            <person name="Song J.Y."/>
            <person name="Lee S.K."/>
        </authorList>
    </citation>
    <scope>NUCLEOTIDE SEQUENCE [LARGE SCALE GENOMIC DNA]</scope>
    <source>
        <tissue evidence="2">Muscle</tissue>
    </source>
</reference>
<name>A0A4Z2HGN2_9TELE</name>
<organism evidence="2 3">
    <name type="scientific">Liparis tanakae</name>
    <name type="common">Tanaka's snailfish</name>
    <dbReference type="NCBI Taxonomy" id="230148"/>
    <lineage>
        <taxon>Eukaryota</taxon>
        <taxon>Metazoa</taxon>
        <taxon>Chordata</taxon>
        <taxon>Craniata</taxon>
        <taxon>Vertebrata</taxon>
        <taxon>Euteleostomi</taxon>
        <taxon>Actinopterygii</taxon>
        <taxon>Neopterygii</taxon>
        <taxon>Teleostei</taxon>
        <taxon>Neoteleostei</taxon>
        <taxon>Acanthomorphata</taxon>
        <taxon>Eupercaria</taxon>
        <taxon>Perciformes</taxon>
        <taxon>Cottioidei</taxon>
        <taxon>Cottales</taxon>
        <taxon>Liparidae</taxon>
        <taxon>Liparis</taxon>
    </lineage>
</organism>
<evidence type="ECO:0000313" key="2">
    <source>
        <dbReference type="EMBL" id="TNN64123.1"/>
    </source>
</evidence>
<sequence length="85" mass="9366">MPQLHHLAKGMRLKTSGPKHNGSNTAAALPDDTLPIHPQITPTNNLPTLIDKSSLSLRLMSRLWSGDEPRRRAPSRPPCSQQLVI</sequence>
<protein>
    <submittedName>
        <fullName evidence="2">Uncharacterized protein</fullName>
    </submittedName>
</protein>